<dbReference type="SUPFAM" id="SSF55811">
    <property type="entry name" value="Nudix"/>
    <property type="match status" value="1"/>
</dbReference>
<keyword evidence="2" id="KW-1185">Reference proteome</keyword>
<accession>A0AAI8YL38</accession>
<protein>
    <submittedName>
        <fullName evidence="1">Uu.00g068770.m01.CDS01</fullName>
    </submittedName>
</protein>
<evidence type="ECO:0000313" key="1">
    <source>
        <dbReference type="EMBL" id="CAJ2511252.1"/>
    </source>
</evidence>
<name>A0AAI8YL38_9PEZI</name>
<reference evidence="1" key="1">
    <citation type="submission" date="2023-10" db="EMBL/GenBank/DDBJ databases">
        <authorList>
            <person name="Hackl T."/>
        </authorList>
    </citation>
    <scope>NUCLEOTIDE SEQUENCE</scope>
</reference>
<organism evidence="1 2">
    <name type="scientific">Anthostomella pinea</name>
    <dbReference type="NCBI Taxonomy" id="933095"/>
    <lineage>
        <taxon>Eukaryota</taxon>
        <taxon>Fungi</taxon>
        <taxon>Dikarya</taxon>
        <taxon>Ascomycota</taxon>
        <taxon>Pezizomycotina</taxon>
        <taxon>Sordariomycetes</taxon>
        <taxon>Xylariomycetidae</taxon>
        <taxon>Xylariales</taxon>
        <taxon>Xylariaceae</taxon>
        <taxon>Anthostomella</taxon>
    </lineage>
</organism>
<dbReference type="EMBL" id="CAUWAG010000018">
    <property type="protein sequence ID" value="CAJ2511252.1"/>
    <property type="molecule type" value="Genomic_DNA"/>
</dbReference>
<comment type="caution">
    <text evidence="1">The sequence shown here is derived from an EMBL/GenBank/DDBJ whole genome shotgun (WGS) entry which is preliminary data.</text>
</comment>
<dbReference type="AlphaFoldDB" id="A0AAI8YL38"/>
<sequence>MLDVSVAGGIKAGTSPLDTIIAEAGEEASLPPSLVRKNILSAGVLTYVSATGAEFPGEQGLVVPDLIYAYDMELPADVIPKPHDDEVKGFALMSVPEVQRALLGREFKPDAAAVLVDFLVRHGVITAENEPRLAEITMHLHRRLPFRTAPP</sequence>
<dbReference type="InterPro" id="IPR015797">
    <property type="entry name" value="NUDIX_hydrolase-like_dom_sf"/>
</dbReference>
<dbReference type="Gene3D" id="3.90.79.10">
    <property type="entry name" value="Nucleoside Triphosphate Pyrophosphohydrolase"/>
    <property type="match status" value="1"/>
</dbReference>
<evidence type="ECO:0000313" key="2">
    <source>
        <dbReference type="Proteomes" id="UP001295740"/>
    </source>
</evidence>
<proteinExistence type="predicted"/>
<gene>
    <name evidence="1" type="ORF">KHLLAP_LOCUS11720</name>
</gene>
<dbReference type="Proteomes" id="UP001295740">
    <property type="component" value="Unassembled WGS sequence"/>
</dbReference>
<dbReference type="CDD" id="cd03676">
    <property type="entry name" value="NUDIX_Tnr3_like"/>
    <property type="match status" value="1"/>
</dbReference>